<proteinExistence type="predicted"/>
<dbReference type="AlphaFoldDB" id="A0A6A5S5L2"/>
<dbReference type="EMBL" id="ML976407">
    <property type="protein sequence ID" value="KAF1934668.1"/>
    <property type="molecule type" value="Genomic_DNA"/>
</dbReference>
<dbReference type="Proteomes" id="UP000800038">
    <property type="component" value="Unassembled WGS sequence"/>
</dbReference>
<dbReference type="PANTHER" id="PTHR43329">
    <property type="entry name" value="EPOXIDE HYDROLASE"/>
    <property type="match status" value="1"/>
</dbReference>
<evidence type="ECO:0000313" key="2">
    <source>
        <dbReference type="EMBL" id="KAF1934668.1"/>
    </source>
</evidence>
<dbReference type="GO" id="GO:0016787">
    <property type="term" value="F:hydrolase activity"/>
    <property type="evidence" value="ECO:0007669"/>
    <property type="project" value="UniProtKB-KW"/>
</dbReference>
<dbReference type="Gene3D" id="3.40.50.1820">
    <property type="entry name" value="alpha/beta hydrolase"/>
    <property type="match status" value="1"/>
</dbReference>
<reference evidence="2" key="1">
    <citation type="journal article" date="2020" name="Stud. Mycol.">
        <title>101 Dothideomycetes genomes: a test case for predicting lifestyles and emergence of pathogens.</title>
        <authorList>
            <person name="Haridas S."/>
            <person name="Albert R."/>
            <person name="Binder M."/>
            <person name="Bloem J."/>
            <person name="Labutti K."/>
            <person name="Salamov A."/>
            <person name="Andreopoulos B."/>
            <person name="Baker S."/>
            <person name="Barry K."/>
            <person name="Bills G."/>
            <person name="Bluhm B."/>
            <person name="Cannon C."/>
            <person name="Castanera R."/>
            <person name="Culley D."/>
            <person name="Daum C."/>
            <person name="Ezra D."/>
            <person name="Gonzalez J."/>
            <person name="Henrissat B."/>
            <person name="Kuo A."/>
            <person name="Liang C."/>
            <person name="Lipzen A."/>
            <person name="Lutzoni F."/>
            <person name="Magnuson J."/>
            <person name="Mondo S."/>
            <person name="Nolan M."/>
            <person name="Ohm R."/>
            <person name="Pangilinan J."/>
            <person name="Park H.-J."/>
            <person name="Ramirez L."/>
            <person name="Alfaro M."/>
            <person name="Sun H."/>
            <person name="Tritt A."/>
            <person name="Yoshinaga Y."/>
            <person name="Zwiers L.-H."/>
            <person name="Turgeon B."/>
            <person name="Goodwin S."/>
            <person name="Spatafora J."/>
            <person name="Crous P."/>
            <person name="Grigoriev I."/>
        </authorList>
    </citation>
    <scope>NUCLEOTIDE SEQUENCE</scope>
    <source>
        <strain evidence="2">CBS 161.51</strain>
    </source>
</reference>
<protein>
    <submittedName>
        <fullName evidence="2">Alpha/beta-hydrolase</fullName>
    </submittedName>
</protein>
<dbReference type="OrthoDB" id="2498029at2759"/>
<evidence type="ECO:0000313" key="3">
    <source>
        <dbReference type="Proteomes" id="UP000800038"/>
    </source>
</evidence>
<dbReference type="Pfam" id="PF00561">
    <property type="entry name" value="Abhydrolase_1"/>
    <property type="match status" value="1"/>
</dbReference>
<gene>
    <name evidence="2" type="ORF">EJ02DRAFT_390364</name>
</gene>
<name>A0A6A5S5L2_9PLEO</name>
<keyword evidence="3" id="KW-1185">Reference proteome</keyword>
<feature type="domain" description="AB hydrolase-1" evidence="1">
    <location>
        <begin position="23"/>
        <end position="290"/>
    </location>
</feature>
<evidence type="ECO:0000259" key="1">
    <source>
        <dbReference type="Pfam" id="PF00561"/>
    </source>
</evidence>
<accession>A0A6A5S5L2</accession>
<dbReference type="InterPro" id="IPR000073">
    <property type="entry name" value="AB_hydrolase_1"/>
</dbReference>
<sequence length="306" mass="33777">MPSLRSNDGINLHYETYGSSDAPPLILLHGFTGSGNVFKRNVAALSQSHYIIVPDLRGHGNSDKPKAGYHVARLAVDLRNLIDHFQLQEGTVKAIGTSLGAAILWSYSELFTSNAFSHMIFVDQAPLQNYLDDWGPEFGNRGCNSIEALWNIQRTLENDPTAAHLGTIAACLGYRSHPQPGDPTPGSEEWRDNEAFFLHQAMKGDGWWYGKLMADHTANDWRYSIAHNLGFLSGSKTKVLVVASSRSGCFPASGPLKVVELVNGGTEDATGLARGVTVDWGGHWCYWERPELFNRLVLDFLSRALY</sequence>
<organism evidence="2 3">
    <name type="scientific">Clathrospora elynae</name>
    <dbReference type="NCBI Taxonomy" id="706981"/>
    <lineage>
        <taxon>Eukaryota</taxon>
        <taxon>Fungi</taxon>
        <taxon>Dikarya</taxon>
        <taxon>Ascomycota</taxon>
        <taxon>Pezizomycotina</taxon>
        <taxon>Dothideomycetes</taxon>
        <taxon>Pleosporomycetidae</taxon>
        <taxon>Pleosporales</taxon>
        <taxon>Diademaceae</taxon>
        <taxon>Clathrospora</taxon>
    </lineage>
</organism>
<dbReference type="SUPFAM" id="SSF53474">
    <property type="entry name" value="alpha/beta-Hydrolases"/>
    <property type="match status" value="1"/>
</dbReference>
<dbReference type="InterPro" id="IPR029058">
    <property type="entry name" value="AB_hydrolase_fold"/>
</dbReference>
<keyword evidence="2" id="KW-0378">Hydrolase</keyword>